<comment type="caution">
    <text evidence="1">The sequence shown here is derived from an EMBL/GenBank/DDBJ whole genome shotgun (WGS) entry which is preliminary data.</text>
</comment>
<protein>
    <submittedName>
        <fullName evidence="1">Uncharacterized protein</fullName>
    </submittedName>
</protein>
<evidence type="ECO:0000313" key="2">
    <source>
        <dbReference type="Proteomes" id="UP000474802"/>
    </source>
</evidence>
<evidence type="ECO:0000313" key="1">
    <source>
        <dbReference type="EMBL" id="NGP18217.1"/>
    </source>
</evidence>
<dbReference type="AlphaFoldDB" id="A0A6M1SFD1"/>
<reference evidence="1 2" key="2">
    <citation type="submission" date="2020-03" db="EMBL/GenBank/DDBJ databases">
        <title>Devosia chinhatensis sp. nov., isolated from a hexachlorocyclohexane (HCH) dump site in India.</title>
        <authorList>
            <person name="Kumar M."/>
            <person name="Lal R."/>
        </authorList>
    </citation>
    <scope>NUCLEOTIDE SEQUENCE [LARGE SCALE GENOMIC DNA]</scope>
    <source>
        <strain evidence="1 2">H239</strain>
    </source>
</reference>
<sequence length="102" mass="11386">MAVRVKNNLGIGDDAGSEALAEVIEAAKQTAPMVQRLALHRDRFDLAIKELESERFEILSRRDNLRRQVEAIESGFAMHLADIEATLKIYESGIAVHNQPES</sequence>
<dbReference type="EMBL" id="JAALFG010000002">
    <property type="protein sequence ID" value="NGP18217.1"/>
    <property type="molecule type" value="Genomic_DNA"/>
</dbReference>
<dbReference type="RefSeq" id="WP_164534445.1">
    <property type="nucleotide sequence ID" value="NZ_JAALFG010000002.1"/>
</dbReference>
<organism evidence="1 2">
    <name type="scientific">Devosia aurantiaca</name>
    <dbReference type="NCBI Taxonomy" id="2714858"/>
    <lineage>
        <taxon>Bacteria</taxon>
        <taxon>Pseudomonadati</taxon>
        <taxon>Pseudomonadota</taxon>
        <taxon>Alphaproteobacteria</taxon>
        <taxon>Hyphomicrobiales</taxon>
        <taxon>Devosiaceae</taxon>
        <taxon>Devosia</taxon>
    </lineage>
</organism>
<accession>A0A6M1SFD1</accession>
<name>A0A6M1SFD1_9HYPH</name>
<gene>
    <name evidence="1" type="ORF">G5575_11570</name>
</gene>
<keyword evidence="2" id="KW-1185">Reference proteome</keyword>
<dbReference type="Proteomes" id="UP000474802">
    <property type="component" value="Unassembled WGS sequence"/>
</dbReference>
<proteinExistence type="predicted"/>
<reference evidence="1 2" key="1">
    <citation type="submission" date="2020-02" db="EMBL/GenBank/DDBJ databases">
        <authorList>
            <person name="Khan S.A."/>
            <person name="Jeon C.O."/>
            <person name="Chun B.H."/>
        </authorList>
    </citation>
    <scope>NUCLEOTIDE SEQUENCE [LARGE SCALE GENOMIC DNA]</scope>
    <source>
        <strain evidence="1 2">H239</strain>
    </source>
</reference>